<keyword evidence="8 14" id="KW-0378">Hydrolase</keyword>
<feature type="transmembrane region" description="Helical" evidence="14">
    <location>
        <begin position="63"/>
        <end position="83"/>
    </location>
</feature>
<evidence type="ECO:0000256" key="9">
    <source>
        <dbReference type="ARBA" id="ARBA00022833"/>
    </source>
</evidence>
<dbReference type="InterPro" id="IPR008915">
    <property type="entry name" value="Peptidase_M50"/>
</dbReference>
<dbReference type="InterPro" id="IPR046342">
    <property type="entry name" value="CBS_dom_sf"/>
</dbReference>
<evidence type="ECO:0000256" key="11">
    <source>
        <dbReference type="ARBA" id="ARBA00023049"/>
    </source>
</evidence>
<evidence type="ECO:0000256" key="2">
    <source>
        <dbReference type="ARBA" id="ARBA00007931"/>
    </source>
</evidence>
<evidence type="ECO:0000256" key="5">
    <source>
        <dbReference type="ARBA" id="ARBA00022692"/>
    </source>
</evidence>
<comment type="similarity">
    <text evidence="2 14">Belongs to the peptidase M50B family.</text>
</comment>
<dbReference type="Pfam" id="PF02163">
    <property type="entry name" value="Peptidase_M50"/>
    <property type="match status" value="2"/>
</dbReference>
<feature type="domain" description="Peptidase M50" evidence="16">
    <location>
        <begin position="157"/>
        <end position="215"/>
    </location>
</feature>
<keyword evidence="18" id="KW-1185">Reference proteome</keyword>
<evidence type="ECO:0000256" key="4">
    <source>
        <dbReference type="ARBA" id="ARBA00022670"/>
    </source>
</evidence>
<evidence type="ECO:0000313" key="18">
    <source>
        <dbReference type="Proteomes" id="UP001612915"/>
    </source>
</evidence>
<evidence type="ECO:0000313" key="17">
    <source>
        <dbReference type="EMBL" id="MFI7589123.1"/>
    </source>
</evidence>
<evidence type="ECO:0000256" key="10">
    <source>
        <dbReference type="ARBA" id="ARBA00022989"/>
    </source>
</evidence>
<evidence type="ECO:0000256" key="12">
    <source>
        <dbReference type="ARBA" id="ARBA00023122"/>
    </source>
</evidence>
<feature type="transmembrane region" description="Helical" evidence="14">
    <location>
        <begin position="123"/>
        <end position="144"/>
    </location>
</feature>
<keyword evidence="9 14" id="KW-0862">Zinc</keyword>
<keyword evidence="13 14" id="KW-0472">Membrane</keyword>
<evidence type="ECO:0000256" key="1">
    <source>
        <dbReference type="ARBA" id="ARBA00004651"/>
    </source>
</evidence>
<accession>A0ABW8ARU8</accession>
<organism evidence="17 18">
    <name type="scientific">Spongisporangium articulatum</name>
    <dbReference type="NCBI Taxonomy" id="3362603"/>
    <lineage>
        <taxon>Bacteria</taxon>
        <taxon>Bacillati</taxon>
        <taxon>Actinomycetota</taxon>
        <taxon>Actinomycetes</taxon>
        <taxon>Kineosporiales</taxon>
        <taxon>Kineosporiaceae</taxon>
        <taxon>Spongisporangium</taxon>
    </lineage>
</organism>
<keyword evidence="5 14" id="KW-0812">Transmembrane</keyword>
<keyword evidence="11 14" id="KW-0482">Metalloprotease</keyword>
<comment type="caution">
    <text evidence="17">The sequence shown here is derived from an EMBL/GenBank/DDBJ whole genome shotgun (WGS) entry which is preliminary data.</text>
</comment>
<name>A0ABW8ARU8_9ACTN</name>
<evidence type="ECO:0000256" key="6">
    <source>
        <dbReference type="ARBA" id="ARBA00022723"/>
    </source>
</evidence>
<evidence type="ECO:0000256" key="14">
    <source>
        <dbReference type="PIRNR" id="PIRNR006404"/>
    </source>
</evidence>
<feature type="transmembrane region" description="Helical" evidence="14">
    <location>
        <begin position="205"/>
        <end position="224"/>
    </location>
</feature>
<gene>
    <name evidence="17" type="ORF">ACIB24_18830</name>
</gene>
<comment type="cofactor">
    <cofactor evidence="14">
        <name>Zn(2+)</name>
        <dbReference type="ChEBI" id="CHEBI:29105"/>
    </cofactor>
    <text evidence="14">Binds 1 zinc ion per subunit.</text>
</comment>
<feature type="region of interest" description="Disordered" evidence="15">
    <location>
        <begin position="1"/>
        <end position="23"/>
    </location>
</feature>
<dbReference type="InterPro" id="IPR016483">
    <property type="entry name" value="UCP006404_Pept_M50_CBS"/>
</dbReference>
<feature type="domain" description="Peptidase M50" evidence="16">
    <location>
        <begin position="73"/>
        <end position="143"/>
    </location>
</feature>
<keyword evidence="7" id="KW-0677">Repeat</keyword>
<protein>
    <recommendedName>
        <fullName evidence="14">Zinc metalloprotease</fullName>
    </recommendedName>
</protein>
<dbReference type="PANTHER" id="PTHR39188">
    <property type="entry name" value="MEMBRANE-ASSOCIATED ZINC METALLOPROTEASE M50B"/>
    <property type="match status" value="1"/>
</dbReference>
<evidence type="ECO:0000256" key="13">
    <source>
        <dbReference type="ARBA" id="ARBA00023136"/>
    </source>
</evidence>
<dbReference type="SUPFAM" id="SSF54631">
    <property type="entry name" value="CBS-domain pair"/>
    <property type="match status" value="1"/>
</dbReference>
<dbReference type="PIRSF" id="PIRSF006404">
    <property type="entry name" value="UCP006404_Pept_M50_CBS"/>
    <property type="match status" value="1"/>
</dbReference>
<evidence type="ECO:0000256" key="3">
    <source>
        <dbReference type="ARBA" id="ARBA00022475"/>
    </source>
</evidence>
<sequence length="386" mass="39688">MSDDPLLRPAEPTPQPPAHQQGEGVRVGRLLGVPVYLKPSWLLVALVITVLFAPLVRNSTGLAGGAYAVALTFAVLLLLSVLVHELAHAVVARLTGTPATHIVLDLWGGHTAFARDSSTPARAALVAAAGPVANLVLALAVRPFVAATERGDVSRLLLVATAYANLVVALFNALPGAPLDGGRVLEALVWRLTGDRLRAATVAGWAGRGVALTVAVVAVGGLLADRLRLPSAVWLLLIAGMLAQGAGAALAGVAWLRRAARADPGTLLRPAVSVPSGASVADALLAVARDQARAVVLLDVYGRPTAVVDERAAGQVPPAQAEQVRAAAVAEALVEGAVLDVRETGAAFIARLQSVPAPRYAVLDGAERVVGVLEWDDVARFVAEPT</sequence>
<evidence type="ECO:0000256" key="7">
    <source>
        <dbReference type="ARBA" id="ARBA00022737"/>
    </source>
</evidence>
<feature type="transmembrane region" description="Helical" evidence="14">
    <location>
        <begin position="39"/>
        <end position="56"/>
    </location>
</feature>
<keyword evidence="4 14" id="KW-0645">Protease</keyword>
<evidence type="ECO:0000256" key="15">
    <source>
        <dbReference type="SAM" id="MobiDB-lite"/>
    </source>
</evidence>
<dbReference type="Proteomes" id="UP001612915">
    <property type="component" value="Unassembled WGS sequence"/>
</dbReference>
<reference evidence="17 18" key="1">
    <citation type="submission" date="2024-10" db="EMBL/GenBank/DDBJ databases">
        <title>The Natural Products Discovery Center: Release of the First 8490 Sequenced Strains for Exploring Actinobacteria Biosynthetic Diversity.</title>
        <authorList>
            <person name="Kalkreuter E."/>
            <person name="Kautsar S.A."/>
            <person name="Yang D."/>
            <person name="Bader C.D."/>
            <person name="Teijaro C.N."/>
            <person name="Fluegel L."/>
            <person name="Davis C.M."/>
            <person name="Simpson J.R."/>
            <person name="Lauterbach L."/>
            <person name="Steele A.D."/>
            <person name="Gui C."/>
            <person name="Meng S."/>
            <person name="Li G."/>
            <person name="Viehrig K."/>
            <person name="Ye F."/>
            <person name="Su P."/>
            <person name="Kiefer A.F."/>
            <person name="Nichols A."/>
            <person name="Cepeda A.J."/>
            <person name="Yan W."/>
            <person name="Fan B."/>
            <person name="Jiang Y."/>
            <person name="Adhikari A."/>
            <person name="Zheng C.-J."/>
            <person name="Schuster L."/>
            <person name="Cowan T.M."/>
            <person name="Smanski M.J."/>
            <person name="Chevrette M.G."/>
            <person name="De Carvalho L.P.S."/>
            <person name="Shen B."/>
        </authorList>
    </citation>
    <scope>NUCLEOTIDE SEQUENCE [LARGE SCALE GENOMIC DNA]</scope>
    <source>
        <strain evidence="17 18">NPDC049639</strain>
    </source>
</reference>
<keyword evidence="6 14" id="KW-0479">Metal-binding</keyword>
<evidence type="ECO:0000259" key="16">
    <source>
        <dbReference type="Pfam" id="PF02163"/>
    </source>
</evidence>
<keyword evidence="3 14" id="KW-1003">Cell membrane</keyword>
<evidence type="ECO:0000256" key="8">
    <source>
        <dbReference type="ARBA" id="ARBA00022801"/>
    </source>
</evidence>
<feature type="transmembrane region" description="Helical" evidence="14">
    <location>
        <begin position="231"/>
        <end position="256"/>
    </location>
</feature>
<keyword evidence="12" id="KW-0129">CBS domain</keyword>
<dbReference type="RefSeq" id="WP_398283498.1">
    <property type="nucleotide sequence ID" value="NZ_JBITLV010000006.1"/>
</dbReference>
<dbReference type="PANTHER" id="PTHR39188:SF3">
    <property type="entry name" value="STAGE IV SPORULATION PROTEIN FB"/>
    <property type="match status" value="1"/>
</dbReference>
<proteinExistence type="inferred from homology"/>
<keyword evidence="10 14" id="KW-1133">Transmembrane helix</keyword>
<dbReference type="EMBL" id="JBITLV010000006">
    <property type="protein sequence ID" value="MFI7589123.1"/>
    <property type="molecule type" value="Genomic_DNA"/>
</dbReference>
<feature type="transmembrane region" description="Helical" evidence="14">
    <location>
        <begin position="156"/>
        <end position="174"/>
    </location>
</feature>
<comment type="subcellular location">
    <subcellularLocation>
        <location evidence="1 14">Cell membrane</location>
        <topology evidence="1 14">Multi-pass membrane protein</topology>
    </subcellularLocation>
</comment>